<dbReference type="EMBL" id="JANHOG010001891">
    <property type="protein sequence ID" value="KAJ3530219.1"/>
    <property type="molecule type" value="Genomic_DNA"/>
</dbReference>
<sequence length="173" mass="20087">MSVFNLSPQVVYLNGNLQVSCTLDFIADFGVTWEILQQKFVEAWDPVVRSQAPLNPYADLRVSRFIKCKTHKKSNTLHFDIGNTDPSWGMCSMQTLMRLKTEGKRDHLRLWMLDIYSGDEKHEQLAQALGMPVTQENRAQWSQKLLDYIVALCEEIKERSDARCRETIVEYDI</sequence>
<evidence type="ECO:0000313" key="2">
    <source>
        <dbReference type="Proteomes" id="UP001148662"/>
    </source>
</evidence>
<protein>
    <submittedName>
        <fullName evidence="1">Uncharacterized protein</fullName>
    </submittedName>
</protein>
<reference evidence="1" key="1">
    <citation type="submission" date="2022-07" db="EMBL/GenBank/DDBJ databases">
        <title>Genome Sequence of Phlebia brevispora.</title>
        <authorList>
            <person name="Buettner E."/>
        </authorList>
    </citation>
    <scope>NUCLEOTIDE SEQUENCE</scope>
    <source>
        <strain evidence="1">MPL23</strain>
    </source>
</reference>
<proteinExistence type="predicted"/>
<gene>
    <name evidence="1" type="ORF">NM688_g7740</name>
</gene>
<organism evidence="1 2">
    <name type="scientific">Phlebia brevispora</name>
    <dbReference type="NCBI Taxonomy" id="194682"/>
    <lineage>
        <taxon>Eukaryota</taxon>
        <taxon>Fungi</taxon>
        <taxon>Dikarya</taxon>
        <taxon>Basidiomycota</taxon>
        <taxon>Agaricomycotina</taxon>
        <taxon>Agaricomycetes</taxon>
        <taxon>Polyporales</taxon>
        <taxon>Meruliaceae</taxon>
        <taxon>Phlebia</taxon>
    </lineage>
</organism>
<keyword evidence="2" id="KW-1185">Reference proteome</keyword>
<comment type="caution">
    <text evidence="1">The sequence shown here is derived from an EMBL/GenBank/DDBJ whole genome shotgun (WGS) entry which is preliminary data.</text>
</comment>
<name>A0ACC1S1L7_9APHY</name>
<evidence type="ECO:0000313" key="1">
    <source>
        <dbReference type="EMBL" id="KAJ3530219.1"/>
    </source>
</evidence>
<accession>A0ACC1S1L7</accession>
<dbReference type="Proteomes" id="UP001148662">
    <property type="component" value="Unassembled WGS sequence"/>
</dbReference>